<feature type="transmembrane region" description="Helical" evidence="7">
    <location>
        <begin position="290"/>
        <end position="309"/>
    </location>
</feature>
<dbReference type="Gene3D" id="1.20.1720.10">
    <property type="entry name" value="Multidrug resistance protein D"/>
    <property type="match status" value="1"/>
</dbReference>
<evidence type="ECO:0000313" key="10">
    <source>
        <dbReference type="Proteomes" id="UP000320314"/>
    </source>
</evidence>
<name>A0A506TV39_9HYPH</name>
<feature type="transmembrane region" description="Helical" evidence="7">
    <location>
        <begin position="91"/>
        <end position="110"/>
    </location>
</feature>
<organism evidence="9 10">
    <name type="scientific">Pararhizobium mangrovi</name>
    <dbReference type="NCBI Taxonomy" id="2590452"/>
    <lineage>
        <taxon>Bacteria</taxon>
        <taxon>Pseudomonadati</taxon>
        <taxon>Pseudomonadota</taxon>
        <taxon>Alphaproteobacteria</taxon>
        <taxon>Hyphomicrobiales</taxon>
        <taxon>Rhizobiaceae</taxon>
        <taxon>Rhizobium/Agrobacterium group</taxon>
        <taxon>Pararhizobium</taxon>
    </lineage>
</organism>
<evidence type="ECO:0000256" key="2">
    <source>
        <dbReference type="ARBA" id="ARBA00022448"/>
    </source>
</evidence>
<protein>
    <submittedName>
        <fullName evidence="9">DHA2 family efflux MFS transporter permease subunit</fullName>
    </submittedName>
</protein>
<dbReference type="PROSITE" id="PS50850">
    <property type="entry name" value="MFS"/>
    <property type="match status" value="1"/>
</dbReference>
<dbReference type="GO" id="GO:0022857">
    <property type="term" value="F:transmembrane transporter activity"/>
    <property type="evidence" value="ECO:0007669"/>
    <property type="project" value="InterPro"/>
</dbReference>
<comment type="subcellular location">
    <subcellularLocation>
        <location evidence="1">Cell membrane</location>
        <topology evidence="1">Multi-pass membrane protein</topology>
    </subcellularLocation>
</comment>
<evidence type="ECO:0000313" key="9">
    <source>
        <dbReference type="EMBL" id="TPW25933.1"/>
    </source>
</evidence>
<dbReference type="AlphaFoldDB" id="A0A506TV39"/>
<dbReference type="PRINTS" id="PR01036">
    <property type="entry name" value="TCRTETB"/>
</dbReference>
<dbReference type="PANTHER" id="PTHR23501">
    <property type="entry name" value="MAJOR FACILITATOR SUPERFAMILY"/>
    <property type="match status" value="1"/>
</dbReference>
<dbReference type="InterPro" id="IPR011701">
    <property type="entry name" value="MFS"/>
</dbReference>
<dbReference type="SUPFAM" id="SSF103473">
    <property type="entry name" value="MFS general substrate transporter"/>
    <property type="match status" value="1"/>
</dbReference>
<reference evidence="9 10" key="1">
    <citation type="submission" date="2019-06" db="EMBL/GenBank/DDBJ databases">
        <authorList>
            <person name="Li M."/>
        </authorList>
    </citation>
    <scope>NUCLEOTIDE SEQUENCE [LARGE SCALE GENOMIC DNA]</scope>
    <source>
        <strain evidence="9 10">BGMRC6574</strain>
    </source>
</reference>
<feature type="transmembrane region" description="Helical" evidence="7">
    <location>
        <begin position="149"/>
        <end position="171"/>
    </location>
</feature>
<dbReference type="Proteomes" id="UP000320314">
    <property type="component" value="Unassembled WGS sequence"/>
</dbReference>
<feature type="transmembrane region" description="Helical" evidence="7">
    <location>
        <begin position="63"/>
        <end position="82"/>
    </location>
</feature>
<feature type="transmembrane region" description="Helical" evidence="7">
    <location>
        <begin position="491"/>
        <end position="515"/>
    </location>
</feature>
<feature type="transmembrane region" description="Helical" evidence="7">
    <location>
        <begin position="353"/>
        <end position="370"/>
    </location>
</feature>
<feature type="transmembrane region" description="Helical" evidence="7">
    <location>
        <begin position="390"/>
        <end position="407"/>
    </location>
</feature>
<evidence type="ECO:0000256" key="5">
    <source>
        <dbReference type="ARBA" id="ARBA00022989"/>
    </source>
</evidence>
<evidence type="ECO:0000256" key="3">
    <source>
        <dbReference type="ARBA" id="ARBA00022475"/>
    </source>
</evidence>
<feature type="transmembrane region" description="Helical" evidence="7">
    <location>
        <begin position="221"/>
        <end position="239"/>
    </location>
</feature>
<feature type="transmembrane region" description="Helical" evidence="7">
    <location>
        <begin position="251"/>
        <end position="269"/>
    </location>
</feature>
<dbReference type="InterPro" id="IPR020846">
    <property type="entry name" value="MFS_dom"/>
</dbReference>
<dbReference type="InterPro" id="IPR004638">
    <property type="entry name" value="EmrB-like"/>
</dbReference>
<accession>A0A506TV39</accession>
<proteinExistence type="predicted"/>
<dbReference type="NCBIfam" id="TIGR00711">
    <property type="entry name" value="efflux_EmrB"/>
    <property type="match status" value="1"/>
</dbReference>
<keyword evidence="3" id="KW-1003">Cell membrane</keyword>
<keyword evidence="6 7" id="KW-0472">Membrane</keyword>
<dbReference type="Gene3D" id="1.20.1250.20">
    <property type="entry name" value="MFS general substrate transporter like domains"/>
    <property type="match status" value="1"/>
</dbReference>
<evidence type="ECO:0000259" key="8">
    <source>
        <dbReference type="PROSITE" id="PS50850"/>
    </source>
</evidence>
<feature type="domain" description="Major facilitator superfamily (MFS) profile" evidence="8">
    <location>
        <begin position="25"/>
        <end position="469"/>
    </location>
</feature>
<dbReference type="OrthoDB" id="9812221at2"/>
<keyword evidence="4 7" id="KW-0812">Transmembrane</keyword>
<dbReference type="InterPro" id="IPR036259">
    <property type="entry name" value="MFS_trans_sf"/>
</dbReference>
<dbReference type="GO" id="GO:0005886">
    <property type="term" value="C:plasma membrane"/>
    <property type="evidence" value="ECO:0007669"/>
    <property type="project" value="UniProtKB-SubCell"/>
</dbReference>
<dbReference type="RefSeq" id="WP_141168299.1">
    <property type="nucleotide sequence ID" value="NZ_VHLH01000042.1"/>
</dbReference>
<dbReference type="CDD" id="cd17503">
    <property type="entry name" value="MFS_LmrB_MDR_like"/>
    <property type="match status" value="1"/>
</dbReference>
<gene>
    <name evidence="9" type="ORF">FJU11_17150</name>
</gene>
<keyword evidence="2" id="KW-0813">Transport</keyword>
<evidence type="ECO:0000256" key="6">
    <source>
        <dbReference type="ARBA" id="ARBA00023136"/>
    </source>
</evidence>
<evidence type="ECO:0000256" key="1">
    <source>
        <dbReference type="ARBA" id="ARBA00004651"/>
    </source>
</evidence>
<sequence length="523" mass="56922">MAARSAASGWDGSRSAAGNLSPWLMTAIVSVATAMEILDVSIANVSLSNIAGSLSVAQEKATWMVTSYLVANAIIIPISGFLSRAIGRKRYFLFSIAIFTAASLMCALSPNLGFLIVARVLQGIGGGGLAPVQQSMITDSFPPHKRGQAFAAFGMVVVVAPIVGPTIGGYITDSISWHWIFLINVPVGVLSLFLVSLLTVEPKVLVEERKERYRRGLKVDYIGFIFTAIGLAGLLITLDRGQTENWFESDLIVTTAILAAVGLTAMAIWETLHDDPIVPVHLLKIPNFAISVLMMLMLGMLVFGTIQIVPQMLQQVYGYTAYDAGLALTFGGFAAIVMMPLTGVLTSKIDARMLLFPAFVMQAASFWHFSDMSTQSTFWGAVLGRFYQSVALPFLFIPINTVAYVGLPPEDSDKASAMLNFARNLGGAFGISIAQTLLARREQFHQWRMTEGLNMLNSQFSTTLHQLTQSLGSRTQALAVIYRMVEKQSAMFAYVDVYYVLMWGVIVILPMIPFLKTVHGNRG</sequence>
<keyword evidence="5 7" id="KW-1133">Transmembrane helix</keyword>
<dbReference type="Pfam" id="PF07690">
    <property type="entry name" value="MFS_1"/>
    <property type="match status" value="1"/>
</dbReference>
<feature type="transmembrane region" description="Helical" evidence="7">
    <location>
        <begin position="321"/>
        <end position="341"/>
    </location>
</feature>
<evidence type="ECO:0000256" key="4">
    <source>
        <dbReference type="ARBA" id="ARBA00022692"/>
    </source>
</evidence>
<feature type="transmembrane region" description="Helical" evidence="7">
    <location>
        <begin position="177"/>
        <end position="200"/>
    </location>
</feature>
<comment type="caution">
    <text evidence="9">The sequence shown here is derived from an EMBL/GenBank/DDBJ whole genome shotgun (WGS) entry which is preliminary data.</text>
</comment>
<keyword evidence="10" id="KW-1185">Reference proteome</keyword>
<evidence type="ECO:0000256" key="7">
    <source>
        <dbReference type="SAM" id="Phobius"/>
    </source>
</evidence>
<dbReference type="PANTHER" id="PTHR23501:SF174">
    <property type="entry name" value="MULTIDRUG EXPORT PROTEIN EMRB-RELATED"/>
    <property type="match status" value="1"/>
</dbReference>
<dbReference type="EMBL" id="VHLH01000042">
    <property type="protein sequence ID" value="TPW25933.1"/>
    <property type="molecule type" value="Genomic_DNA"/>
</dbReference>
<feature type="transmembrane region" description="Helical" evidence="7">
    <location>
        <begin position="20"/>
        <end position="43"/>
    </location>
</feature>